<reference evidence="5 6" key="1">
    <citation type="submission" date="2020-08" db="EMBL/GenBank/DDBJ databases">
        <title>Genomic Encyclopedia of Type Strains, Phase IV (KMG-IV): sequencing the most valuable type-strain genomes for metagenomic binning, comparative biology and taxonomic classification.</title>
        <authorList>
            <person name="Goeker M."/>
        </authorList>
    </citation>
    <scope>NUCLEOTIDE SEQUENCE [LARGE SCALE GENOMIC DNA]</scope>
    <source>
        <strain evidence="5 6">DSM 29853</strain>
    </source>
</reference>
<dbReference type="Proteomes" id="UP000528286">
    <property type="component" value="Unassembled WGS sequence"/>
</dbReference>
<keyword evidence="6" id="KW-1185">Reference proteome</keyword>
<gene>
    <name evidence="5" type="ORF">GGR23_002095</name>
</gene>
<evidence type="ECO:0000313" key="6">
    <source>
        <dbReference type="Proteomes" id="UP000528286"/>
    </source>
</evidence>
<comment type="caution">
    <text evidence="5">The sequence shown here is derived from an EMBL/GenBank/DDBJ whole genome shotgun (WGS) entry which is preliminary data.</text>
</comment>
<sequence length="565" mass="63168">MLFDFERIPFSRADRFLTLSRMTEGDGTRATWLRHVSGGDERPSLGRLCEMIFLGAQGVSVEPRFTLEPSRLVAEADGNRIEFVIGRGETLHMKGRGLGLLLKLKGSRYDYAFRTPAGEHCVVASGENLKIRPLASGTALDVSGQWRRDHAEDVSISFAPSAAWEGSLELFEVMPPPEHPLPFADARADAEADFAGWFARMPLARAGEEEVHRLAATLLWANRVPPRGLLTRPSIFMSKNWMINIWSWDNAFSALGVHRADPALAFDQFAAIFDHQHESGCLPDFVNDRHMLFAFTKPPVHGWAVRLIHDSNPQFLTPERRAYLARTIGAQVEYWLEHTRADTDSLPTYFHGNDSGWDNATFFAEGGPVMSPDLPVFLILACETLCDLLLEDAAAIARYRRTADKLFTLLVEWLWDGNRFRARLVADPDRRLPQQSLVQFMPLLLGSRLTGAIRQKMLDALKGDGFVTEWGLATESTGSSLYEADGYWRGPIWAPTTLLVWDGLRRQGETQLAEEIARRFCRMAALNGLAENFDALTGRGLRDPAFAWTSAAYLLLSDSLGDSGQ</sequence>
<protein>
    <submittedName>
        <fullName evidence="5">Glycogen debranching enzyme</fullName>
    </submittedName>
</protein>
<dbReference type="EMBL" id="JACIEZ010000003">
    <property type="protein sequence ID" value="MBB4064908.1"/>
    <property type="molecule type" value="Genomic_DNA"/>
</dbReference>
<evidence type="ECO:0000256" key="3">
    <source>
        <dbReference type="ARBA" id="ARBA00023295"/>
    </source>
</evidence>
<comment type="similarity">
    <text evidence="1">Belongs to the glycosyl hydrolase 63 family.</text>
</comment>
<dbReference type="GO" id="GO:0004573">
    <property type="term" value="F:Glc3Man9GlcNAc2 oligosaccharide glucosidase activity"/>
    <property type="evidence" value="ECO:0007669"/>
    <property type="project" value="InterPro"/>
</dbReference>
<dbReference type="SUPFAM" id="SSF48208">
    <property type="entry name" value="Six-hairpin glycosidases"/>
    <property type="match status" value="1"/>
</dbReference>
<dbReference type="InterPro" id="IPR004888">
    <property type="entry name" value="Glycoside_hydrolase_63"/>
</dbReference>
<dbReference type="InterPro" id="IPR054491">
    <property type="entry name" value="MGH1-like_GH"/>
</dbReference>
<organism evidence="5 6">
    <name type="scientific">Gellertiella hungarica</name>
    <dbReference type="NCBI Taxonomy" id="1572859"/>
    <lineage>
        <taxon>Bacteria</taxon>
        <taxon>Pseudomonadati</taxon>
        <taxon>Pseudomonadota</taxon>
        <taxon>Alphaproteobacteria</taxon>
        <taxon>Hyphomicrobiales</taxon>
        <taxon>Rhizobiaceae</taxon>
        <taxon>Gellertiella</taxon>
    </lineage>
</organism>
<dbReference type="RefSeq" id="WP_183366200.1">
    <property type="nucleotide sequence ID" value="NZ_JACIEZ010000003.1"/>
</dbReference>
<dbReference type="Gene3D" id="1.50.10.10">
    <property type="match status" value="1"/>
</dbReference>
<dbReference type="InterPro" id="IPR008928">
    <property type="entry name" value="6-hairpin_glycosidase_sf"/>
</dbReference>
<dbReference type="InterPro" id="IPR012341">
    <property type="entry name" value="6hp_glycosidase-like_sf"/>
</dbReference>
<keyword evidence="3" id="KW-0326">Glycosidase</keyword>
<dbReference type="PANTHER" id="PTHR10412">
    <property type="entry name" value="MANNOSYL-OLIGOSACCHARIDE GLUCOSIDASE"/>
    <property type="match status" value="1"/>
</dbReference>
<name>A0A7W6J6P0_9HYPH</name>
<feature type="domain" description="Mannosylglycerate hydrolase MGH1-like glycoside hydrolase" evidence="4">
    <location>
        <begin position="244"/>
        <end position="549"/>
    </location>
</feature>
<keyword evidence="2" id="KW-0378">Hydrolase</keyword>
<evidence type="ECO:0000259" key="4">
    <source>
        <dbReference type="Pfam" id="PF22422"/>
    </source>
</evidence>
<evidence type="ECO:0000313" key="5">
    <source>
        <dbReference type="EMBL" id="MBB4064908.1"/>
    </source>
</evidence>
<dbReference type="Pfam" id="PF22422">
    <property type="entry name" value="MGH1-like_GH"/>
    <property type="match status" value="1"/>
</dbReference>
<dbReference type="PANTHER" id="PTHR10412:SF11">
    <property type="entry name" value="MANNOSYL-OLIGOSACCHARIDE GLUCOSIDASE"/>
    <property type="match status" value="1"/>
</dbReference>
<dbReference type="GO" id="GO:0006487">
    <property type="term" value="P:protein N-linked glycosylation"/>
    <property type="evidence" value="ECO:0007669"/>
    <property type="project" value="TreeGrafter"/>
</dbReference>
<evidence type="ECO:0000256" key="1">
    <source>
        <dbReference type="ARBA" id="ARBA00010833"/>
    </source>
</evidence>
<accession>A0A7W6J6P0</accession>
<dbReference type="AlphaFoldDB" id="A0A7W6J6P0"/>
<evidence type="ECO:0000256" key="2">
    <source>
        <dbReference type="ARBA" id="ARBA00022801"/>
    </source>
</evidence>
<proteinExistence type="inferred from homology"/>
<dbReference type="GO" id="GO:0009311">
    <property type="term" value="P:oligosaccharide metabolic process"/>
    <property type="evidence" value="ECO:0007669"/>
    <property type="project" value="InterPro"/>
</dbReference>